<dbReference type="PANTHER" id="PTHR24410">
    <property type="entry name" value="HL07962P-RELATED"/>
    <property type="match status" value="1"/>
</dbReference>
<evidence type="ECO:0000259" key="1">
    <source>
        <dbReference type="PROSITE" id="PS50097"/>
    </source>
</evidence>
<feature type="domain" description="BTB" evidence="1">
    <location>
        <begin position="21"/>
        <end position="95"/>
    </location>
</feature>
<dbReference type="Gene3D" id="3.30.710.10">
    <property type="entry name" value="Potassium Channel Kv1.1, Chain A"/>
    <property type="match status" value="1"/>
</dbReference>
<dbReference type="CDD" id="cd14733">
    <property type="entry name" value="BACK"/>
    <property type="match status" value="1"/>
</dbReference>
<dbReference type="Proteomes" id="UP001149090">
    <property type="component" value="Unassembled WGS sequence"/>
</dbReference>
<evidence type="ECO:0000313" key="3">
    <source>
        <dbReference type="Proteomes" id="UP001149090"/>
    </source>
</evidence>
<evidence type="ECO:0000313" key="2">
    <source>
        <dbReference type="EMBL" id="KAJ5074420.1"/>
    </source>
</evidence>
<dbReference type="InterPro" id="IPR013320">
    <property type="entry name" value="ConA-like_dom_sf"/>
</dbReference>
<name>A0A9Q0LNL6_ANAIG</name>
<reference evidence="2" key="1">
    <citation type="submission" date="2022-10" db="EMBL/GenBank/DDBJ databases">
        <title>Novel sulphate-reducing endosymbionts in the free-living metamonad Anaeramoeba.</title>
        <authorList>
            <person name="Jerlstrom-Hultqvist J."/>
            <person name="Cepicka I."/>
            <person name="Gallot-Lavallee L."/>
            <person name="Salas-Leiva D."/>
            <person name="Curtis B.A."/>
            <person name="Zahonova K."/>
            <person name="Pipaliya S."/>
            <person name="Dacks J."/>
            <person name="Roger A.J."/>
        </authorList>
    </citation>
    <scope>NUCLEOTIDE SEQUENCE</scope>
    <source>
        <strain evidence="2">BMAN</strain>
    </source>
</reference>
<dbReference type="OrthoDB" id="6359816at2759"/>
<dbReference type="InterPro" id="IPR011333">
    <property type="entry name" value="SKP1/BTB/POZ_sf"/>
</dbReference>
<dbReference type="InterPro" id="IPR051481">
    <property type="entry name" value="BTB-POZ/Galectin-3-binding"/>
</dbReference>
<dbReference type="SUPFAM" id="SSF49899">
    <property type="entry name" value="Concanavalin A-like lectins/glucanases"/>
    <property type="match status" value="1"/>
</dbReference>
<dbReference type="EMBL" id="JAPDFW010000070">
    <property type="protein sequence ID" value="KAJ5074420.1"/>
    <property type="molecule type" value="Genomic_DNA"/>
</dbReference>
<protein>
    <submittedName>
        <fullName evidence="2">Btb/poz domain-containing</fullName>
    </submittedName>
</protein>
<sequence>MEEKFSFDKAISNLFESNSFYDVTFIVGSNQDKETFYCHKLILSLRSEYWQKLFFGANWKEVQDKDCKIEIPDIRPSIFQEMMRYIYCNQVKINSDNLLDIFICADKYLINGLRETCEDDLVNSLDSQNCLDLFHFSQSYNLEALSGKIIQFIIKTIDEVLKIHNLSQKLSFNFVLQIISSVPIKNQFDILCSFFQTQNDGLKSNQNSSEALPKLTQEQIFQIDEIIDFRFMAHEQLKELKQLGFLTKKFERIFEEKNQEENIPNYENLICRLEVNDLTFSNDGIWKDKSKFGNNVRKHPSYELPTVFNVENYNGKSFKVMRFKPSCGMIFPDDLVIQQPFTIMIVDRYYGTKKGRTLQSRDVNWLLGKWSGNDGCFMEGWIGKKTVSGNEFTINTATLSNTNPKWYLNGKLLGDNGGNTSPYKLGICRGGKFNNEVSDADIAEILIWNYVLSDEERKKQEKLLSQKYGIKL</sequence>
<gene>
    <name evidence="2" type="ORF">M0811_01050</name>
</gene>
<dbReference type="SMART" id="SM00225">
    <property type="entry name" value="BTB"/>
    <property type="match status" value="1"/>
</dbReference>
<dbReference type="InterPro" id="IPR000210">
    <property type="entry name" value="BTB/POZ_dom"/>
</dbReference>
<comment type="caution">
    <text evidence="2">The sequence shown here is derived from an EMBL/GenBank/DDBJ whole genome shotgun (WGS) entry which is preliminary data.</text>
</comment>
<dbReference type="SUPFAM" id="SSF54695">
    <property type="entry name" value="POZ domain"/>
    <property type="match status" value="1"/>
</dbReference>
<dbReference type="PANTHER" id="PTHR24410:SF23">
    <property type="entry name" value="BTB DOMAIN-CONTAINING PROTEIN-RELATED"/>
    <property type="match status" value="1"/>
</dbReference>
<accession>A0A9Q0LNL6</accession>
<dbReference type="PROSITE" id="PS50097">
    <property type="entry name" value="BTB"/>
    <property type="match status" value="1"/>
</dbReference>
<organism evidence="2 3">
    <name type="scientific">Anaeramoeba ignava</name>
    <name type="common">Anaerobic marine amoeba</name>
    <dbReference type="NCBI Taxonomy" id="1746090"/>
    <lineage>
        <taxon>Eukaryota</taxon>
        <taxon>Metamonada</taxon>
        <taxon>Anaeramoebidae</taxon>
        <taxon>Anaeramoeba</taxon>
    </lineage>
</organism>
<proteinExistence type="predicted"/>
<dbReference type="AlphaFoldDB" id="A0A9Q0LNL6"/>
<keyword evidence="3" id="KW-1185">Reference proteome</keyword>
<dbReference type="Pfam" id="PF00651">
    <property type="entry name" value="BTB"/>
    <property type="match status" value="1"/>
</dbReference>
<dbReference type="Gene3D" id="2.60.120.200">
    <property type="match status" value="1"/>
</dbReference>